<evidence type="ECO:0000313" key="1">
    <source>
        <dbReference type="EMBL" id="EFM02786.1"/>
    </source>
</evidence>
<gene>
    <name evidence="1" type="ORF">HMPREF0658_0275</name>
</gene>
<comment type="caution">
    <text evidence="1">The sequence shown here is derived from an EMBL/GenBank/DDBJ whole genome shotgun (WGS) entry which is preliminary data.</text>
</comment>
<organism evidence="1 2">
    <name type="scientific">Hoylesella marshii DSM 16973 = JCM 13450</name>
    <dbReference type="NCBI Taxonomy" id="862515"/>
    <lineage>
        <taxon>Bacteria</taxon>
        <taxon>Pseudomonadati</taxon>
        <taxon>Bacteroidota</taxon>
        <taxon>Bacteroidia</taxon>
        <taxon>Bacteroidales</taxon>
        <taxon>Prevotellaceae</taxon>
        <taxon>Hoylesella</taxon>
    </lineage>
</organism>
<evidence type="ECO:0008006" key="3">
    <source>
        <dbReference type="Google" id="ProtNLM"/>
    </source>
</evidence>
<sequence>MPQQPSFNEKGEKTMKRNIITFEPPVLDIPQGEIWMTLAEIAELFNTTATHIRHTIRAIYRSEVLLPCHTTQFVMLENGNYDDVYNLDLLLALAYRIDSSAARQLRKKATESICRKPETFIIFCLDTACVN</sequence>
<dbReference type="BioCyc" id="PMAR862515-HMP:GMOO-285-MONOMER"/>
<dbReference type="OrthoDB" id="1038856at2"/>
<protein>
    <recommendedName>
        <fullName evidence="3">Virulence protein</fullName>
    </recommendedName>
</protein>
<dbReference type="PANTHER" id="PTHR35810">
    <property type="entry name" value="CYTOPLASMIC PROTEIN-RELATED"/>
    <property type="match status" value="1"/>
</dbReference>
<dbReference type="HOGENOM" id="CLU_048266_3_1_10"/>
<dbReference type="STRING" id="862515.HMPREF0658_0275"/>
<name>E0NQ24_9BACT</name>
<accession>E0NQ24</accession>
<reference evidence="1" key="1">
    <citation type="submission" date="2010-07" db="EMBL/GenBank/DDBJ databases">
        <authorList>
            <person name="Muzny D."/>
            <person name="Qin X."/>
            <person name="Deng J."/>
            <person name="Jiang H."/>
            <person name="Liu Y."/>
            <person name="Qu J."/>
            <person name="Song X.-Z."/>
            <person name="Zhang L."/>
            <person name="Thornton R."/>
            <person name="Coyle M."/>
            <person name="Francisco L."/>
            <person name="Jackson L."/>
            <person name="Javaid M."/>
            <person name="Korchina V."/>
            <person name="Kovar C."/>
            <person name="Mata R."/>
            <person name="Mathew T."/>
            <person name="Ngo R."/>
            <person name="Nguyen L."/>
            <person name="Nguyen N."/>
            <person name="Okwuonu G."/>
            <person name="Ongeri F."/>
            <person name="Pham C."/>
            <person name="Simmons D."/>
            <person name="Wilczek-Boney K."/>
            <person name="Hale W."/>
            <person name="Jakkamsetti A."/>
            <person name="Pham P."/>
            <person name="Ruth R."/>
            <person name="San Lucas F."/>
            <person name="Warren J."/>
            <person name="Zhang J."/>
            <person name="Zhao Z."/>
            <person name="Zhou C."/>
            <person name="Zhu D."/>
            <person name="Lee S."/>
            <person name="Bess C."/>
            <person name="Blankenburg K."/>
            <person name="Forbes L."/>
            <person name="Fu Q."/>
            <person name="Gubbala S."/>
            <person name="Hirani K."/>
            <person name="Jayaseelan J.C."/>
            <person name="Lara F."/>
            <person name="Munidasa M."/>
            <person name="Palculict T."/>
            <person name="Patil S."/>
            <person name="Pu L.-L."/>
            <person name="Saada N."/>
            <person name="Tang L."/>
            <person name="Weissenberger G."/>
            <person name="Zhu Y."/>
            <person name="Hemphill L."/>
            <person name="Shang Y."/>
            <person name="Youmans B."/>
            <person name="Ayvaz T."/>
            <person name="Ross M."/>
            <person name="Santibanez J."/>
            <person name="Aqrawi P."/>
            <person name="Gross S."/>
            <person name="Joshi V."/>
            <person name="Fowler G."/>
            <person name="Nazareth L."/>
            <person name="Reid J."/>
            <person name="Worley K."/>
            <person name="Petrosino J."/>
            <person name="Highlander S."/>
            <person name="Gibbs R."/>
        </authorList>
    </citation>
    <scope>NUCLEOTIDE SEQUENCE [LARGE SCALE GENOMIC DNA]</scope>
    <source>
        <strain evidence="1">DSM 16973</strain>
    </source>
</reference>
<dbReference type="Proteomes" id="UP000004394">
    <property type="component" value="Unassembled WGS sequence"/>
</dbReference>
<dbReference type="eggNOG" id="COG3943">
    <property type="taxonomic scope" value="Bacteria"/>
</dbReference>
<dbReference type="EMBL" id="AEEI01000010">
    <property type="protein sequence ID" value="EFM02786.1"/>
    <property type="molecule type" value="Genomic_DNA"/>
</dbReference>
<proteinExistence type="predicted"/>
<dbReference type="AlphaFoldDB" id="E0NQ24"/>
<evidence type="ECO:0000313" key="2">
    <source>
        <dbReference type="Proteomes" id="UP000004394"/>
    </source>
</evidence>
<dbReference type="PANTHER" id="PTHR35810:SF1">
    <property type="entry name" value="CYTOPLASMIC PROTEIN"/>
    <property type="match status" value="1"/>
</dbReference>
<keyword evidence="2" id="KW-1185">Reference proteome</keyword>